<protein>
    <submittedName>
        <fullName evidence="1">Uncharacterized protein</fullName>
    </submittedName>
</protein>
<dbReference type="RefSeq" id="XP_069212181.1">
    <property type="nucleotide sequence ID" value="XM_069351795.1"/>
</dbReference>
<dbReference type="GeneID" id="95984291"/>
<keyword evidence="2" id="KW-1185">Reference proteome</keyword>
<organism evidence="1 2">
    <name type="scientific">Vanrija albida</name>
    <dbReference type="NCBI Taxonomy" id="181172"/>
    <lineage>
        <taxon>Eukaryota</taxon>
        <taxon>Fungi</taxon>
        <taxon>Dikarya</taxon>
        <taxon>Basidiomycota</taxon>
        <taxon>Agaricomycotina</taxon>
        <taxon>Tremellomycetes</taxon>
        <taxon>Trichosporonales</taxon>
        <taxon>Trichosporonaceae</taxon>
        <taxon>Vanrija</taxon>
    </lineage>
</organism>
<reference evidence="1 2" key="1">
    <citation type="submission" date="2023-08" db="EMBL/GenBank/DDBJ databases">
        <title>Annotated Genome Sequence of Vanrija albida AlHP1.</title>
        <authorList>
            <person name="Herzog R."/>
        </authorList>
    </citation>
    <scope>NUCLEOTIDE SEQUENCE [LARGE SCALE GENOMIC DNA]</scope>
    <source>
        <strain evidence="1 2">AlHP1</strain>
    </source>
</reference>
<proteinExistence type="predicted"/>
<comment type="caution">
    <text evidence="1">The sequence shown here is derived from an EMBL/GenBank/DDBJ whole genome shotgun (WGS) entry which is preliminary data.</text>
</comment>
<accession>A0ABR3QCL0</accession>
<sequence length="119" mass="13676">MPKNPSTWCKLKAQASLLTDANEYKIPRSIRKVQYQRMFHHLHTIRDVLKPLAPEYRAALVYRVKDFCLSPDMAHIVATGSEGEYQVLARIIAEYTAQQTWVTKFPGYASLSSSRSSWD</sequence>
<name>A0ABR3QCL0_9TREE</name>
<dbReference type="Proteomes" id="UP001565368">
    <property type="component" value="Unassembled WGS sequence"/>
</dbReference>
<dbReference type="EMBL" id="JBBXJM010000002">
    <property type="protein sequence ID" value="KAL1412237.1"/>
    <property type="molecule type" value="Genomic_DNA"/>
</dbReference>
<evidence type="ECO:0000313" key="2">
    <source>
        <dbReference type="Proteomes" id="UP001565368"/>
    </source>
</evidence>
<gene>
    <name evidence="1" type="ORF">Q8F55_003248</name>
</gene>
<evidence type="ECO:0000313" key="1">
    <source>
        <dbReference type="EMBL" id="KAL1412237.1"/>
    </source>
</evidence>